<evidence type="ECO:0000256" key="1">
    <source>
        <dbReference type="SAM" id="MobiDB-lite"/>
    </source>
</evidence>
<evidence type="ECO:0000256" key="2">
    <source>
        <dbReference type="SAM" id="Phobius"/>
    </source>
</evidence>
<feature type="compositionally biased region" description="Polar residues" evidence="1">
    <location>
        <begin position="26"/>
        <end position="42"/>
    </location>
</feature>
<protein>
    <submittedName>
        <fullName evidence="3">Uncharacterized protein</fullName>
    </submittedName>
</protein>
<evidence type="ECO:0000313" key="3">
    <source>
        <dbReference type="EMBL" id="OQR73173.1"/>
    </source>
</evidence>
<proteinExistence type="predicted"/>
<feature type="region of interest" description="Disordered" evidence="1">
    <location>
        <begin position="22"/>
        <end position="48"/>
    </location>
</feature>
<organism evidence="3 4">
    <name type="scientific">Tropilaelaps mercedesae</name>
    <dbReference type="NCBI Taxonomy" id="418985"/>
    <lineage>
        <taxon>Eukaryota</taxon>
        <taxon>Metazoa</taxon>
        <taxon>Ecdysozoa</taxon>
        <taxon>Arthropoda</taxon>
        <taxon>Chelicerata</taxon>
        <taxon>Arachnida</taxon>
        <taxon>Acari</taxon>
        <taxon>Parasitiformes</taxon>
        <taxon>Mesostigmata</taxon>
        <taxon>Gamasina</taxon>
        <taxon>Dermanyssoidea</taxon>
        <taxon>Laelapidae</taxon>
        <taxon>Tropilaelaps</taxon>
    </lineage>
</organism>
<keyword evidence="2" id="KW-0812">Transmembrane</keyword>
<dbReference type="EMBL" id="MNPL01010361">
    <property type="protein sequence ID" value="OQR73173.1"/>
    <property type="molecule type" value="Genomic_DNA"/>
</dbReference>
<dbReference type="InParanoid" id="A0A1V9XII3"/>
<keyword evidence="2" id="KW-1133">Transmembrane helix</keyword>
<comment type="caution">
    <text evidence="3">The sequence shown here is derived from an EMBL/GenBank/DDBJ whole genome shotgun (WGS) entry which is preliminary data.</text>
</comment>
<sequence>MDAMTAVPDAEFHVVSTVEELMAHGQQAQEQQPTPSYTTSVDGQRDDEETHAIKQAIDELILDNRSQELKYILLMLSVCMILLAIVLYTVLFYLIIEVTRARQR</sequence>
<accession>A0A1V9XII3</accession>
<feature type="transmembrane region" description="Helical" evidence="2">
    <location>
        <begin position="71"/>
        <end position="96"/>
    </location>
</feature>
<keyword evidence="2" id="KW-0472">Membrane</keyword>
<keyword evidence="4" id="KW-1185">Reference proteome</keyword>
<gene>
    <name evidence="3" type="ORF">BIW11_09904</name>
</gene>
<name>A0A1V9XII3_9ACAR</name>
<dbReference type="Proteomes" id="UP000192247">
    <property type="component" value="Unassembled WGS sequence"/>
</dbReference>
<dbReference type="AlphaFoldDB" id="A0A1V9XII3"/>
<reference evidence="3 4" key="1">
    <citation type="journal article" date="2017" name="Gigascience">
        <title>Draft genome of the honey bee ectoparasitic mite, Tropilaelaps mercedesae, is shaped by the parasitic life history.</title>
        <authorList>
            <person name="Dong X."/>
            <person name="Armstrong S.D."/>
            <person name="Xia D."/>
            <person name="Makepeace B.L."/>
            <person name="Darby A.C."/>
            <person name="Kadowaki T."/>
        </authorList>
    </citation>
    <scope>NUCLEOTIDE SEQUENCE [LARGE SCALE GENOMIC DNA]</scope>
    <source>
        <strain evidence="3">Wuxi-XJTLU</strain>
    </source>
</reference>
<evidence type="ECO:0000313" key="4">
    <source>
        <dbReference type="Proteomes" id="UP000192247"/>
    </source>
</evidence>